<organism evidence="1 2">
    <name type="scientific">Gossypium klotzschianum</name>
    <dbReference type="NCBI Taxonomy" id="34286"/>
    <lineage>
        <taxon>Eukaryota</taxon>
        <taxon>Viridiplantae</taxon>
        <taxon>Streptophyta</taxon>
        <taxon>Embryophyta</taxon>
        <taxon>Tracheophyta</taxon>
        <taxon>Spermatophyta</taxon>
        <taxon>Magnoliopsida</taxon>
        <taxon>eudicotyledons</taxon>
        <taxon>Gunneridae</taxon>
        <taxon>Pentapetalae</taxon>
        <taxon>rosids</taxon>
        <taxon>malvids</taxon>
        <taxon>Malvales</taxon>
        <taxon>Malvaceae</taxon>
        <taxon>Malvoideae</taxon>
        <taxon>Gossypium</taxon>
    </lineage>
</organism>
<evidence type="ECO:0000313" key="1">
    <source>
        <dbReference type="EMBL" id="MBA0645647.1"/>
    </source>
</evidence>
<dbReference type="AlphaFoldDB" id="A0A7J8U586"/>
<sequence length="54" mass="6230">MDSKKLRSNPRDNPASLVVPDLDDIAEIGNARVDIPKQLEDRCKWRRIKENIAE</sequence>
<accession>A0A7J8U586</accession>
<protein>
    <submittedName>
        <fullName evidence="1">Uncharacterized protein</fullName>
    </submittedName>
</protein>
<comment type="caution">
    <text evidence="1">The sequence shown here is derived from an EMBL/GenBank/DDBJ whole genome shotgun (WGS) entry which is preliminary data.</text>
</comment>
<reference evidence="1 2" key="1">
    <citation type="journal article" date="2019" name="Genome Biol. Evol.">
        <title>Insights into the evolution of the New World diploid cottons (Gossypium, subgenus Houzingenia) based on genome sequencing.</title>
        <authorList>
            <person name="Grover C.E."/>
            <person name="Arick M.A. 2nd"/>
            <person name="Thrash A."/>
            <person name="Conover J.L."/>
            <person name="Sanders W.S."/>
            <person name="Peterson D.G."/>
            <person name="Frelichowski J.E."/>
            <person name="Scheffler J.A."/>
            <person name="Scheffler B.E."/>
            <person name="Wendel J.F."/>
        </authorList>
    </citation>
    <scope>NUCLEOTIDE SEQUENCE [LARGE SCALE GENOMIC DNA]</scope>
    <source>
        <strain evidence="1">57</strain>
        <tissue evidence="1">Leaf</tissue>
    </source>
</reference>
<dbReference type="OrthoDB" id="999737at2759"/>
<gene>
    <name evidence="1" type="ORF">Goklo_013714</name>
</gene>
<dbReference type="Proteomes" id="UP000593573">
    <property type="component" value="Unassembled WGS sequence"/>
</dbReference>
<dbReference type="EMBL" id="JABFAB010000004">
    <property type="protein sequence ID" value="MBA0645647.1"/>
    <property type="molecule type" value="Genomic_DNA"/>
</dbReference>
<proteinExistence type="predicted"/>
<keyword evidence="2" id="KW-1185">Reference proteome</keyword>
<name>A0A7J8U586_9ROSI</name>
<evidence type="ECO:0000313" key="2">
    <source>
        <dbReference type="Proteomes" id="UP000593573"/>
    </source>
</evidence>